<proteinExistence type="predicted"/>
<protein>
    <submittedName>
        <fullName evidence="4">Sll7028 protein</fullName>
    </submittedName>
</protein>
<dbReference type="InterPro" id="IPR018698">
    <property type="entry name" value="VWA-like_dom"/>
</dbReference>
<sequence length="418" mass="47058">MSDDCQALLSATRLRLRMQSPFFATLALFARYYVTEAIPTAGTEGKNIYFNPHYLAQLTPAERDGLFLHELLHGALLHQSRRASRLPELWNIAADIVVNGMIVAEGKFVIPKGGLREPELEKYSVEEVYELLIKRESPPALPIADLLQEIPNLTTQSDSNNNDNDLNSNDSEPNGGQSSANSSKIHSHSQDDQEIHRNRLESPRHQEEQLAVHWRNAIQQATVVARSQFQGNLPEGLERHLGEIGQPQLDWRTYLWRFLVHTPNDFQGYDRRFIHQGLYLEALVGESVEVFCCIDTSGSVGDEEMGIFLSELRGIFGSYPQIKCWLWYADADCYGPYELDNLNAVPKPQGGGGTDFRPFFTAVDEKWSREKQAVICYLTDGYGSFPDQAPPLDTLWVVSPGGKNSDGFPFGEVVRLRS</sequence>
<dbReference type="AlphaFoldDB" id="Q6ZEH0"/>
<keyword evidence="5" id="KW-1185">Reference proteome</keyword>
<evidence type="ECO:0000259" key="3">
    <source>
        <dbReference type="Pfam" id="PF13203"/>
    </source>
</evidence>
<dbReference type="EMBL" id="AP004311">
    <property type="protein sequence ID" value="BAD01930.1"/>
    <property type="molecule type" value="Genomic_DNA"/>
</dbReference>
<dbReference type="InterPro" id="IPR025154">
    <property type="entry name" value="Put_metallopeptidase_dom"/>
</dbReference>
<name>Q6ZEH0_SYNY3</name>
<feature type="domain" description="Putative metallopeptidase" evidence="3">
    <location>
        <begin position="11"/>
        <end position="265"/>
    </location>
</feature>
<dbReference type="Pfam" id="PF13203">
    <property type="entry name" value="DUF2201_N"/>
    <property type="match status" value="1"/>
</dbReference>
<gene>
    <name evidence="4" type="ordered locus">sll7028</name>
</gene>
<evidence type="ECO:0000259" key="2">
    <source>
        <dbReference type="Pfam" id="PF09967"/>
    </source>
</evidence>
<feature type="region of interest" description="Disordered" evidence="1">
    <location>
        <begin position="153"/>
        <end position="195"/>
    </location>
</feature>
<feature type="domain" description="VWA-like" evidence="2">
    <location>
        <begin position="292"/>
        <end position="416"/>
    </location>
</feature>
<reference evidence="4 5" key="1">
    <citation type="journal article" date="2003" name="DNA Res.">
        <title>Structural analysis of four large plasmids harboring in a unicellular cyanobacterium, Synechocystis sp. PCC 6803.</title>
        <authorList>
            <person name="Kaneko T."/>
            <person name="Nakamura Y."/>
            <person name="Sasamoto S."/>
            <person name="Watanabe A."/>
            <person name="Kohara M."/>
            <person name="Matsumoto M."/>
            <person name="Shimpo S."/>
            <person name="Yamada M."/>
            <person name="Tabata S."/>
        </authorList>
    </citation>
    <scope>NUCLEOTIDE SEQUENCE [LARGE SCALE GENOMIC DNA]</scope>
    <source>
        <strain evidence="5">ATCC 27184 / PCC 6803 / Kazusa</strain>
    </source>
</reference>
<dbReference type="EnsemblBacteria" id="BAD01930">
    <property type="protein sequence ID" value="BAD01930"/>
    <property type="gene ID" value="BAD01930"/>
</dbReference>
<evidence type="ECO:0000313" key="5">
    <source>
        <dbReference type="Proteomes" id="UP000001425"/>
    </source>
</evidence>
<dbReference type="KEGG" id="syn:sll7028"/>
<dbReference type="PANTHER" id="PTHR38730">
    <property type="entry name" value="SLL7028 PROTEIN"/>
    <property type="match status" value="1"/>
</dbReference>
<accession>Q6ZEH0</accession>
<dbReference type="Proteomes" id="UP000001425">
    <property type="component" value="Plasmid pSYSA"/>
</dbReference>
<dbReference type="PANTHER" id="PTHR38730:SF1">
    <property type="entry name" value="SLL7028 PROTEIN"/>
    <property type="match status" value="1"/>
</dbReference>
<evidence type="ECO:0000313" key="4">
    <source>
        <dbReference type="EMBL" id="BAD01930.1"/>
    </source>
</evidence>
<geneLocation type="plasmid" evidence="4 5">
    <name>pSYSA</name>
</geneLocation>
<evidence type="ECO:0000256" key="1">
    <source>
        <dbReference type="SAM" id="MobiDB-lite"/>
    </source>
</evidence>
<feature type="compositionally biased region" description="Low complexity" evidence="1">
    <location>
        <begin position="157"/>
        <end position="171"/>
    </location>
</feature>
<dbReference type="Pfam" id="PF09967">
    <property type="entry name" value="DUF2201"/>
    <property type="match status" value="1"/>
</dbReference>
<organism evidence="4 5">
    <name type="scientific">Synechocystis sp. (strain ATCC 27184 / PCC 6803 / Kazusa)</name>
    <dbReference type="NCBI Taxonomy" id="1111708"/>
    <lineage>
        <taxon>Bacteria</taxon>
        <taxon>Bacillati</taxon>
        <taxon>Cyanobacteriota</taxon>
        <taxon>Cyanophyceae</taxon>
        <taxon>Synechococcales</taxon>
        <taxon>Merismopediaceae</taxon>
        <taxon>Synechocystis</taxon>
    </lineage>
</organism>
<dbReference type="InParanoid" id="Q6ZEH0"/>
<keyword evidence="4" id="KW-0614">Plasmid</keyword>